<evidence type="ECO:0000256" key="2">
    <source>
        <dbReference type="ARBA" id="ARBA00022806"/>
    </source>
</evidence>
<protein>
    <submittedName>
        <fullName evidence="4">Transcription-repair-coupling factor</fullName>
        <ecNumber evidence="4">3.6.4.-</ecNumber>
    </submittedName>
</protein>
<evidence type="ECO:0000313" key="4">
    <source>
        <dbReference type="EMBL" id="MPM71687.1"/>
    </source>
</evidence>
<dbReference type="EMBL" id="VSSQ01024270">
    <property type="protein sequence ID" value="MPM71687.1"/>
    <property type="molecule type" value="Genomic_DNA"/>
</dbReference>
<dbReference type="Gene3D" id="3.40.50.300">
    <property type="entry name" value="P-loop containing nucleotide triphosphate hydrolases"/>
    <property type="match status" value="1"/>
</dbReference>
<dbReference type="PANTHER" id="PTHR47964">
    <property type="entry name" value="ATP-DEPENDENT DNA HELICASE HOMOLOG RECG, CHLOROPLASTIC"/>
    <property type="match status" value="1"/>
</dbReference>
<feature type="domain" description="Helicase C-terminal" evidence="3">
    <location>
        <begin position="1"/>
        <end position="73"/>
    </location>
</feature>
<evidence type="ECO:0000259" key="3">
    <source>
        <dbReference type="PROSITE" id="PS51194"/>
    </source>
</evidence>
<dbReference type="EC" id="3.6.4.-" evidence="4"/>
<gene>
    <name evidence="4" type="primary">mfd_35</name>
    <name evidence="4" type="ORF">SDC9_118657</name>
</gene>
<sequence>MGIDVKNAVFMIIEDAQRFGLSQLHQLRGRVGRGENKSYCILFCKDPSEKTRERLEIFCRTNDGFEIAREDLRLRGPGDFLGRRQHGLPVLKVADVFSDARTIYQTHEAAQTLLQEDPGLVNGENGHLKMKVAQIMEGNEKNIFN</sequence>
<dbReference type="InterPro" id="IPR027417">
    <property type="entry name" value="P-loop_NTPase"/>
</dbReference>
<dbReference type="InterPro" id="IPR045562">
    <property type="entry name" value="RecG_dom3_C"/>
</dbReference>
<dbReference type="GO" id="GO:0006281">
    <property type="term" value="P:DNA repair"/>
    <property type="evidence" value="ECO:0007669"/>
    <property type="project" value="InterPro"/>
</dbReference>
<comment type="caution">
    <text evidence="4">The sequence shown here is derived from an EMBL/GenBank/DDBJ whole genome shotgun (WGS) entry which is preliminary data.</text>
</comment>
<dbReference type="AlphaFoldDB" id="A0A645C3A2"/>
<keyword evidence="1 4" id="KW-0378">Hydrolase</keyword>
<dbReference type="InterPro" id="IPR047112">
    <property type="entry name" value="RecG/Mfd"/>
</dbReference>
<dbReference type="GO" id="GO:0016787">
    <property type="term" value="F:hydrolase activity"/>
    <property type="evidence" value="ECO:0007669"/>
    <property type="project" value="UniProtKB-KW"/>
</dbReference>
<reference evidence="4" key="1">
    <citation type="submission" date="2019-08" db="EMBL/GenBank/DDBJ databases">
        <authorList>
            <person name="Kucharzyk K."/>
            <person name="Murdoch R.W."/>
            <person name="Higgins S."/>
            <person name="Loffler F."/>
        </authorList>
    </citation>
    <scope>NUCLEOTIDE SEQUENCE</scope>
</reference>
<dbReference type="PANTHER" id="PTHR47964:SF1">
    <property type="entry name" value="ATP-DEPENDENT DNA HELICASE HOMOLOG RECG, CHLOROPLASTIC"/>
    <property type="match status" value="1"/>
</dbReference>
<organism evidence="4">
    <name type="scientific">bioreactor metagenome</name>
    <dbReference type="NCBI Taxonomy" id="1076179"/>
    <lineage>
        <taxon>unclassified sequences</taxon>
        <taxon>metagenomes</taxon>
        <taxon>ecological metagenomes</taxon>
    </lineage>
</organism>
<dbReference type="Pfam" id="PF19833">
    <property type="entry name" value="RecG_dom3_C"/>
    <property type="match status" value="1"/>
</dbReference>
<evidence type="ECO:0000256" key="1">
    <source>
        <dbReference type="ARBA" id="ARBA00022801"/>
    </source>
</evidence>
<name>A0A645C3A2_9ZZZZ</name>
<dbReference type="PROSITE" id="PS51194">
    <property type="entry name" value="HELICASE_CTER"/>
    <property type="match status" value="1"/>
</dbReference>
<dbReference type="SUPFAM" id="SSF52540">
    <property type="entry name" value="P-loop containing nucleoside triphosphate hydrolases"/>
    <property type="match status" value="1"/>
</dbReference>
<keyword evidence="2" id="KW-0347">Helicase</keyword>
<dbReference type="InterPro" id="IPR001650">
    <property type="entry name" value="Helicase_C-like"/>
</dbReference>
<dbReference type="GO" id="GO:0003678">
    <property type="term" value="F:DNA helicase activity"/>
    <property type="evidence" value="ECO:0007669"/>
    <property type="project" value="TreeGrafter"/>
</dbReference>
<accession>A0A645C3A2</accession>
<keyword evidence="2" id="KW-0067">ATP-binding</keyword>
<keyword evidence="2" id="KW-0547">Nucleotide-binding</keyword>
<proteinExistence type="predicted"/>